<comment type="caution">
    <text evidence="2">The sequence shown here is derived from an EMBL/GenBank/DDBJ whole genome shotgun (WGS) entry which is preliminary data.</text>
</comment>
<dbReference type="AlphaFoldDB" id="A0A7X6L8G1"/>
<dbReference type="EMBL" id="JAAXOS010000014">
    <property type="protein sequence ID" value="NKY29796.1"/>
    <property type="molecule type" value="Genomic_DNA"/>
</dbReference>
<evidence type="ECO:0000259" key="1">
    <source>
        <dbReference type="PROSITE" id="PS50995"/>
    </source>
</evidence>
<proteinExistence type="predicted"/>
<dbReference type="PROSITE" id="PS50995">
    <property type="entry name" value="HTH_MARR_2"/>
    <property type="match status" value="1"/>
</dbReference>
<organism evidence="2 3">
    <name type="scientific">Nocardia gamkensis</name>
    <dbReference type="NCBI Taxonomy" id="352869"/>
    <lineage>
        <taxon>Bacteria</taxon>
        <taxon>Bacillati</taxon>
        <taxon>Actinomycetota</taxon>
        <taxon>Actinomycetes</taxon>
        <taxon>Mycobacteriales</taxon>
        <taxon>Nocardiaceae</taxon>
        <taxon>Nocardia</taxon>
    </lineage>
</organism>
<evidence type="ECO:0000313" key="3">
    <source>
        <dbReference type="Proteomes" id="UP000540698"/>
    </source>
</evidence>
<keyword evidence="3" id="KW-1185">Reference proteome</keyword>
<dbReference type="SMART" id="SM00347">
    <property type="entry name" value="HTH_MARR"/>
    <property type="match status" value="1"/>
</dbReference>
<name>A0A7X6L8G1_9NOCA</name>
<dbReference type="Proteomes" id="UP000540698">
    <property type="component" value="Unassembled WGS sequence"/>
</dbReference>
<dbReference type="InterPro" id="IPR036390">
    <property type="entry name" value="WH_DNA-bd_sf"/>
</dbReference>
<dbReference type="InterPro" id="IPR036388">
    <property type="entry name" value="WH-like_DNA-bd_sf"/>
</dbReference>
<dbReference type="SUPFAM" id="SSF46785">
    <property type="entry name" value="Winged helix' DNA-binding domain"/>
    <property type="match status" value="1"/>
</dbReference>
<dbReference type="PANTHER" id="PTHR33164:SF57">
    <property type="entry name" value="MARR-FAMILY TRANSCRIPTIONAL REGULATOR"/>
    <property type="match status" value="1"/>
</dbReference>
<sequence>MAEEINVGLLMQIAFRAMEQRVLTALTDSGFGDITVAQARIVAQIDAAGTRLTELAERAQITKQTAGFLVDQVERAGYVKRVPDPSDRRARLVCLTERGEQAAGFANSVAERVEQEWAAHLGAQGMRQLRQALNRLREITDPYPAAARTDR</sequence>
<accession>A0A7X6L8G1</accession>
<dbReference type="RefSeq" id="WP_062973622.1">
    <property type="nucleotide sequence ID" value="NZ_JAAXOS010000014.1"/>
</dbReference>
<gene>
    <name evidence="2" type="ORF">HGB38_26825</name>
</gene>
<evidence type="ECO:0000313" key="2">
    <source>
        <dbReference type="EMBL" id="NKY29796.1"/>
    </source>
</evidence>
<dbReference type="InterPro" id="IPR000835">
    <property type="entry name" value="HTH_MarR-typ"/>
</dbReference>
<protein>
    <submittedName>
        <fullName evidence="2">MarR family transcriptional regulator</fullName>
    </submittedName>
</protein>
<reference evidence="2 3" key="1">
    <citation type="submission" date="2020-04" db="EMBL/GenBank/DDBJ databases">
        <title>MicrobeNet Type strains.</title>
        <authorList>
            <person name="Nicholson A.C."/>
        </authorList>
    </citation>
    <scope>NUCLEOTIDE SEQUENCE [LARGE SCALE GENOMIC DNA]</scope>
    <source>
        <strain evidence="2 3">DSM 44956</strain>
    </source>
</reference>
<dbReference type="PANTHER" id="PTHR33164">
    <property type="entry name" value="TRANSCRIPTIONAL REGULATOR, MARR FAMILY"/>
    <property type="match status" value="1"/>
</dbReference>
<dbReference type="GO" id="GO:0003700">
    <property type="term" value="F:DNA-binding transcription factor activity"/>
    <property type="evidence" value="ECO:0007669"/>
    <property type="project" value="InterPro"/>
</dbReference>
<dbReference type="GO" id="GO:0006950">
    <property type="term" value="P:response to stress"/>
    <property type="evidence" value="ECO:0007669"/>
    <property type="project" value="TreeGrafter"/>
</dbReference>
<dbReference type="Gene3D" id="1.10.10.10">
    <property type="entry name" value="Winged helix-like DNA-binding domain superfamily/Winged helix DNA-binding domain"/>
    <property type="match status" value="1"/>
</dbReference>
<dbReference type="PRINTS" id="PR00598">
    <property type="entry name" value="HTHMARR"/>
</dbReference>
<dbReference type="Pfam" id="PF12802">
    <property type="entry name" value="MarR_2"/>
    <property type="match status" value="1"/>
</dbReference>
<dbReference type="InterPro" id="IPR039422">
    <property type="entry name" value="MarR/SlyA-like"/>
</dbReference>
<feature type="domain" description="HTH marR-type" evidence="1">
    <location>
        <begin position="4"/>
        <end position="138"/>
    </location>
</feature>